<dbReference type="PROSITE" id="PS00759">
    <property type="entry name" value="ARGE_DAPE_CPG2_2"/>
    <property type="match status" value="1"/>
</dbReference>
<feature type="binding site" evidence="11">
    <location>
        <position position="140"/>
    </location>
    <ligand>
        <name>Zn(2+)</name>
        <dbReference type="ChEBI" id="CHEBI:29105"/>
        <label>2</label>
    </ligand>
</feature>
<keyword evidence="3" id="KW-0031">Aminopeptidase</keyword>
<dbReference type="NCBIfam" id="NF009920">
    <property type="entry name" value="PRK13381.1"/>
    <property type="match status" value="1"/>
</dbReference>
<dbReference type="STRING" id="1678840.ATC1_131685"/>
<dbReference type="InterPro" id="IPR036264">
    <property type="entry name" value="Bact_exopeptidase_dim_dom"/>
</dbReference>
<dbReference type="PATRIC" id="fig|1678840.3.peg.3200"/>
<feature type="domain" description="Peptidase M20 dimerisation" evidence="12">
    <location>
        <begin position="206"/>
        <end position="306"/>
    </location>
</feature>
<dbReference type="Pfam" id="PF07687">
    <property type="entry name" value="M20_dimer"/>
    <property type="match status" value="1"/>
</dbReference>
<evidence type="ECO:0000256" key="2">
    <source>
        <dbReference type="ARBA" id="ARBA00009692"/>
    </source>
</evidence>
<feature type="active site" description="Proton acceptor" evidence="10">
    <location>
        <position position="173"/>
    </location>
</feature>
<reference evidence="13" key="1">
    <citation type="journal article" date="2015" name="Genome Announc.">
        <title>Draft Genome Sequence of Anaerolineae Strain TC1, a Novel Isolate from a Methanogenic Wastewater Treatment System.</title>
        <authorList>
            <person name="Matsuura N."/>
            <person name="Tourlousse D.M."/>
            <person name="Sun L."/>
            <person name="Toyonaga M."/>
            <person name="Kuroda K."/>
            <person name="Ohashi A."/>
            <person name="Cruz R."/>
            <person name="Yamaguchi T."/>
            <person name="Sekiguchi Y."/>
        </authorList>
    </citation>
    <scope>NUCLEOTIDE SEQUENCE [LARGE SCALE GENOMIC DNA]</scope>
    <source>
        <strain evidence="13">TC1</strain>
    </source>
</reference>
<feature type="active site" evidence="10">
    <location>
        <position position="80"/>
    </location>
</feature>
<evidence type="ECO:0000256" key="9">
    <source>
        <dbReference type="NCBIfam" id="TIGR01882"/>
    </source>
</evidence>
<feature type="binding site" evidence="11">
    <location>
        <position position="140"/>
    </location>
    <ligand>
        <name>Zn(2+)</name>
        <dbReference type="ChEBI" id="CHEBI:29105"/>
        <label>1</label>
    </ligand>
</feature>
<evidence type="ECO:0000313" key="14">
    <source>
        <dbReference type="Proteomes" id="UP000053370"/>
    </source>
</evidence>
<dbReference type="NCBIfam" id="NF003976">
    <property type="entry name" value="PRK05469.1"/>
    <property type="match status" value="1"/>
</dbReference>
<comment type="catalytic activity">
    <reaction evidence="1">
        <text>Release of the N-terminal residue from a tripeptide.</text>
        <dbReference type="EC" id="3.4.11.4"/>
    </reaction>
</comment>
<dbReference type="SUPFAM" id="SSF53187">
    <property type="entry name" value="Zn-dependent exopeptidases"/>
    <property type="match status" value="1"/>
</dbReference>
<dbReference type="InterPro" id="IPR002933">
    <property type="entry name" value="Peptidase_M20"/>
</dbReference>
<dbReference type="AlphaFoldDB" id="A0A0S7BYC9"/>
<comment type="cofactor">
    <cofactor evidence="11">
        <name>Zn(2+)</name>
        <dbReference type="ChEBI" id="CHEBI:29105"/>
    </cofactor>
    <text evidence="11">Binds 2 Zn(2+) ions per subunit.</text>
</comment>
<organism evidence="13">
    <name type="scientific">Flexilinea flocculi</name>
    <dbReference type="NCBI Taxonomy" id="1678840"/>
    <lineage>
        <taxon>Bacteria</taxon>
        <taxon>Bacillati</taxon>
        <taxon>Chloroflexota</taxon>
        <taxon>Anaerolineae</taxon>
        <taxon>Anaerolineales</taxon>
        <taxon>Anaerolineaceae</taxon>
        <taxon>Flexilinea</taxon>
    </lineage>
</organism>
<dbReference type="PIRSF" id="PIRSF037215">
    <property type="entry name" value="Peptidase_M20B"/>
    <property type="match status" value="1"/>
</dbReference>
<dbReference type="GO" id="GO:0045148">
    <property type="term" value="F:tripeptide aminopeptidase activity"/>
    <property type="evidence" value="ECO:0007669"/>
    <property type="project" value="UniProtKB-UniRule"/>
</dbReference>
<keyword evidence="8" id="KW-0482">Metalloprotease</keyword>
<evidence type="ECO:0000256" key="11">
    <source>
        <dbReference type="PIRSR" id="PIRSR037215-2"/>
    </source>
</evidence>
<protein>
    <recommendedName>
        <fullName evidence="9">Peptidase T</fullName>
        <ecNumber evidence="9">3.4.11.4</ecNumber>
    </recommendedName>
</protein>
<dbReference type="SUPFAM" id="SSF55031">
    <property type="entry name" value="Bacterial exopeptidase dimerisation domain"/>
    <property type="match status" value="1"/>
</dbReference>
<dbReference type="PANTHER" id="PTHR42994">
    <property type="entry name" value="PEPTIDASE T"/>
    <property type="match status" value="1"/>
</dbReference>
<feature type="binding site" evidence="11">
    <location>
        <position position="196"/>
    </location>
    <ligand>
        <name>Zn(2+)</name>
        <dbReference type="ChEBI" id="CHEBI:29105"/>
        <label>1</label>
    </ligand>
</feature>
<evidence type="ECO:0000256" key="5">
    <source>
        <dbReference type="ARBA" id="ARBA00022723"/>
    </source>
</evidence>
<dbReference type="InterPro" id="IPR010161">
    <property type="entry name" value="Peptidase_M20B"/>
</dbReference>
<dbReference type="InterPro" id="IPR011650">
    <property type="entry name" value="Peptidase_M20_dimer"/>
</dbReference>
<feature type="binding site" evidence="11">
    <location>
        <position position="378"/>
    </location>
    <ligand>
        <name>Zn(2+)</name>
        <dbReference type="ChEBI" id="CHEBI:29105"/>
        <label>2</label>
    </ligand>
</feature>
<evidence type="ECO:0000256" key="8">
    <source>
        <dbReference type="ARBA" id="ARBA00023049"/>
    </source>
</evidence>
<dbReference type="GO" id="GO:0008270">
    <property type="term" value="F:zinc ion binding"/>
    <property type="evidence" value="ECO:0007669"/>
    <property type="project" value="InterPro"/>
</dbReference>
<feature type="binding site" evidence="11">
    <location>
        <position position="174"/>
    </location>
    <ligand>
        <name>Zn(2+)</name>
        <dbReference type="ChEBI" id="CHEBI:29105"/>
        <label>2</label>
    </ligand>
</feature>
<dbReference type="OrthoDB" id="9804934at2"/>
<dbReference type="GO" id="GO:0008237">
    <property type="term" value="F:metallopeptidase activity"/>
    <property type="evidence" value="ECO:0007669"/>
    <property type="project" value="UniProtKB-KW"/>
</dbReference>
<feature type="binding site" evidence="11">
    <location>
        <position position="78"/>
    </location>
    <ligand>
        <name>Zn(2+)</name>
        <dbReference type="ChEBI" id="CHEBI:29105"/>
        <label>1</label>
    </ligand>
</feature>
<evidence type="ECO:0000256" key="1">
    <source>
        <dbReference type="ARBA" id="ARBA00000870"/>
    </source>
</evidence>
<keyword evidence="4" id="KW-0645">Protease</keyword>
<name>A0A0S7BYC9_9CHLR</name>
<evidence type="ECO:0000313" key="13">
    <source>
        <dbReference type="EMBL" id="GAP41689.1"/>
    </source>
</evidence>
<evidence type="ECO:0000256" key="3">
    <source>
        <dbReference type="ARBA" id="ARBA00022438"/>
    </source>
</evidence>
<dbReference type="Gene3D" id="3.30.70.360">
    <property type="match status" value="1"/>
</dbReference>
<evidence type="ECO:0000256" key="4">
    <source>
        <dbReference type="ARBA" id="ARBA00022670"/>
    </source>
</evidence>
<evidence type="ECO:0000256" key="7">
    <source>
        <dbReference type="ARBA" id="ARBA00022833"/>
    </source>
</evidence>
<keyword evidence="6" id="KW-0378">Hydrolase</keyword>
<dbReference type="InterPro" id="IPR001261">
    <property type="entry name" value="ArgE/DapE_CS"/>
</dbReference>
<sequence length="409" mass="45460">MKATERFLKYVKVHTTSDPTANITPSTSRQFDLANELAEEMRKLGMKNVVVTDHCYVYGTIDASEGYENAPMPGFIAHMDTSPDFSGENVNPQIIENYDGNDLWLKNGNRCLSVDNFPHLSLLKGRTLITTDGTTLLGADNKAGIAEIMTACEIIMREKIPHGKLCIAFTPDEEIGKGTEFFDRDLFTSKFAFTVDGDQEGEINFENFNACEAVFQIHGVNVHPGSAKNIMVNASLVAFEINSMLPCADTPRNTEGYEGFFHLTKMEGTVENAKLEYIVRDHSNEYFEIRKEMLRHIEKVINEKYGTGTVQLSIKDQYANMAALIEPHRHLIETAIAAMQNVGFTPVLVPIRGGTDGARLTYEGLPCPNLCTGGYAFHGPFEHITAESLESCADMIVEIVKIYSEKKTS</sequence>
<keyword evidence="14" id="KW-1185">Reference proteome</keyword>
<keyword evidence="7 11" id="KW-0862">Zinc</keyword>
<gene>
    <name evidence="13" type="ORF">ATC1_131685</name>
</gene>
<accession>A0A0S7BYC9</accession>
<dbReference type="CDD" id="cd03892">
    <property type="entry name" value="M20_peptT"/>
    <property type="match status" value="1"/>
</dbReference>
<dbReference type="EC" id="3.4.11.4" evidence="9"/>
<dbReference type="RefSeq" id="WP_062283424.1">
    <property type="nucleotide sequence ID" value="NZ_DF968181.1"/>
</dbReference>
<keyword evidence="5 11" id="KW-0479">Metal-binding</keyword>
<dbReference type="Pfam" id="PF01546">
    <property type="entry name" value="Peptidase_M20"/>
    <property type="match status" value="1"/>
</dbReference>
<dbReference type="Proteomes" id="UP000053370">
    <property type="component" value="Unassembled WGS sequence"/>
</dbReference>
<dbReference type="PANTHER" id="PTHR42994:SF1">
    <property type="entry name" value="PEPTIDASE T"/>
    <property type="match status" value="1"/>
</dbReference>
<evidence type="ECO:0000259" key="12">
    <source>
        <dbReference type="Pfam" id="PF07687"/>
    </source>
</evidence>
<comment type="similarity">
    <text evidence="2">Belongs to the peptidase M20B family.</text>
</comment>
<dbReference type="GO" id="GO:0006518">
    <property type="term" value="P:peptide metabolic process"/>
    <property type="evidence" value="ECO:0007669"/>
    <property type="project" value="InterPro"/>
</dbReference>
<dbReference type="Gene3D" id="3.40.630.10">
    <property type="entry name" value="Zn peptidases"/>
    <property type="match status" value="1"/>
</dbReference>
<dbReference type="NCBIfam" id="TIGR01882">
    <property type="entry name" value="peptidase-T"/>
    <property type="match status" value="1"/>
</dbReference>
<evidence type="ECO:0000256" key="6">
    <source>
        <dbReference type="ARBA" id="ARBA00022801"/>
    </source>
</evidence>
<dbReference type="GO" id="GO:0006508">
    <property type="term" value="P:proteolysis"/>
    <property type="evidence" value="ECO:0007669"/>
    <property type="project" value="UniProtKB-UniRule"/>
</dbReference>
<proteinExistence type="inferred from homology"/>
<dbReference type="EMBL" id="DF968181">
    <property type="protein sequence ID" value="GAP41689.1"/>
    <property type="molecule type" value="Genomic_DNA"/>
</dbReference>
<evidence type="ECO:0000256" key="10">
    <source>
        <dbReference type="PIRSR" id="PIRSR037215-1"/>
    </source>
</evidence>